<accession>A0A3S9QLF5</accession>
<reference evidence="2 3" key="1">
    <citation type="submission" date="2018-11" db="EMBL/GenBank/DDBJ databases">
        <title>Multidrug-resistant genes are associated with an 42-kb island TGI1 carrying a complex class 1 integron in a Trueperella pyogenes.</title>
        <authorList>
            <person name="Dong W."/>
        </authorList>
    </citation>
    <scope>NUCLEOTIDE SEQUENCE [LARGE SCALE GENOMIC DNA]</scope>
    <source>
        <strain evidence="2 3">TP4</strain>
    </source>
</reference>
<proteinExistence type="predicted"/>
<dbReference type="EMBL" id="CP033905">
    <property type="protein sequence ID" value="AZR06775.1"/>
    <property type="molecule type" value="Genomic_DNA"/>
</dbReference>
<dbReference type="Pfam" id="PF12671">
    <property type="entry name" value="Amidase_6"/>
    <property type="match status" value="1"/>
</dbReference>
<organism evidence="2 3">
    <name type="scientific">Trueperella pyogenes</name>
    <dbReference type="NCBI Taxonomy" id="1661"/>
    <lineage>
        <taxon>Bacteria</taxon>
        <taxon>Bacillati</taxon>
        <taxon>Actinomycetota</taxon>
        <taxon>Actinomycetes</taxon>
        <taxon>Actinomycetales</taxon>
        <taxon>Actinomycetaceae</taxon>
        <taxon>Trueperella</taxon>
    </lineage>
</organism>
<dbReference type="InterPro" id="IPR024301">
    <property type="entry name" value="Amidase_6"/>
</dbReference>
<gene>
    <name evidence="2" type="ORF">EBQ10_05350</name>
</gene>
<feature type="domain" description="Putative amidase" evidence="1">
    <location>
        <begin position="226"/>
        <end position="376"/>
    </location>
</feature>
<dbReference type="PANTHER" id="PTHR40032:SF1">
    <property type="entry name" value="EXPORTED PROTEIN"/>
    <property type="match status" value="1"/>
</dbReference>
<evidence type="ECO:0000259" key="1">
    <source>
        <dbReference type="Pfam" id="PF12671"/>
    </source>
</evidence>
<protein>
    <recommendedName>
        <fullName evidence="1">Putative amidase domain-containing protein</fullName>
    </recommendedName>
</protein>
<dbReference type="RefSeq" id="WP_080312272.1">
    <property type="nucleotide sequence ID" value="NZ_CP007519.1"/>
</dbReference>
<evidence type="ECO:0000313" key="3">
    <source>
        <dbReference type="Proteomes" id="UP000275951"/>
    </source>
</evidence>
<evidence type="ECO:0000313" key="2">
    <source>
        <dbReference type="EMBL" id="AZR06775.1"/>
    </source>
</evidence>
<name>A0A3S9QLF5_9ACTO</name>
<dbReference type="Proteomes" id="UP000275951">
    <property type="component" value="Chromosome"/>
</dbReference>
<dbReference type="PANTHER" id="PTHR40032">
    <property type="entry name" value="EXPORTED PROTEIN-RELATED"/>
    <property type="match status" value="1"/>
</dbReference>
<sequence length="379" mass="42786">MSRVNRFHTKIVGVLVAIFLTLTVTLPAGATPRGDAPIDERTLTQLANNHFAQSAEIMVEGHVAVQEPYRTRALDAATSTVGDVDFSLAVDRYREELASLGERYSSSRTETTIDSILTKTTTKIKLIATETTFLTVEGSGTETGFSAQHEMTFSQNSKGVWELTSDEFLEPTGLLPLSEAESLVKEDSEYFTHTIGSANFSDLTPAATHRPVTADAHDKIATRGGYNYTAMANYLERYWNNYNPAYRSFSGSGGDCTNFVSQALRAGGWEFKSGWYRNANYWWYNWSNQSRSWTAVEYWATFARNSGRTSMLSNVWQLRKGDVLQVKPRGSNQKVHTMMVSYFNNNVPYFTYHSSNRYRRSLNQVLLDWQGATFYAYRT</sequence>
<dbReference type="AlphaFoldDB" id="A0A3S9QLF5"/>